<feature type="compositionally biased region" description="Low complexity" evidence="1">
    <location>
        <begin position="139"/>
        <end position="148"/>
    </location>
</feature>
<feature type="compositionally biased region" description="Low complexity" evidence="1">
    <location>
        <begin position="87"/>
        <end position="97"/>
    </location>
</feature>
<feature type="compositionally biased region" description="Basic and acidic residues" evidence="1">
    <location>
        <begin position="102"/>
        <end position="112"/>
    </location>
</feature>
<gene>
    <name evidence="2" type="ORF">AVDCRST_MAG04-3101</name>
</gene>
<sequence>AAPAERRRRDHGRRFRHGGGIQFGADRSRTHQPHEPRLPAGAALAGSRGGGERRRTAAFGAGRGRGRRRHAASGRRLGREARRGARPRGAGPQPLGGPARGGAREARPLDHRRPVRPRRGRALRRGAVQPFRAPPAPPGAGALPPLAGRAGGAWLADQRPAPPPGALGRGLGGRAAAADGPDGGPRQHRFHRARLRPLGLGEGAARGGRGGGGPLGLPLPLAGGNNPRV</sequence>
<feature type="non-terminal residue" evidence="2">
    <location>
        <position position="229"/>
    </location>
</feature>
<protein>
    <submittedName>
        <fullName evidence="2">Uncharacterized protein</fullName>
    </submittedName>
</protein>
<evidence type="ECO:0000256" key="1">
    <source>
        <dbReference type="SAM" id="MobiDB-lite"/>
    </source>
</evidence>
<feature type="compositionally biased region" description="Basic residues" evidence="1">
    <location>
        <begin position="8"/>
        <end position="17"/>
    </location>
</feature>
<proteinExistence type="predicted"/>
<feature type="region of interest" description="Disordered" evidence="1">
    <location>
        <begin position="1"/>
        <end position="229"/>
    </location>
</feature>
<feature type="compositionally biased region" description="Basic residues" evidence="1">
    <location>
        <begin position="113"/>
        <end position="124"/>
    </location>
</feature>
<dbReference type="AlphaFoldDB" id="A0A6J4J5Z7"/>
<organism evidence="2">
    <name type="scientific">uncultured Acetobacteraceae bacterium</name>
    <dbReference type="NCBI Taxonomy" id="169975"/>
    <lineage>
        <taxon>Bacteria</taxon>
        <taxon>Pseudomonadati</taxon>
        <taxon>Pseudomonadota</taxon>
        <taxon>Alphaproteobacteria</taxon>
        <taxon>Acetobacterales</taxon>
        <taxon>Acetobacteraceae</taxon>
        <taxon>environmental samples</taxon>
    </lineage>
</organism>
<evidence type="ECO:0000313" key="2">
    <source>
        <dbReference type="EMBL" id="CAA9271310.1"/>
    </source>
</evidence>
<reference evidence="2" key="1">
    <citation type="submission" date="2020-02" db="EMBL/GenBank/DDBJ databases">
        <authorList>
            <person name="Meier V. D."/>
        </authorList>
    </citation>
    <scope>NUCLEOTIDE SEQUENCE</scope>
    <source>
        <strain evidence="2">AVDCRST_MAG04</strain>
    </source>
</reference>
<feature type="compositionally biased region" description="Gly residues" evidence="1">
    <location>
        <begin position="200"/>
        <end position="215"/>
    </location>
</feature>
<dbReference type="EMBL" id="CADCTL010000221">
    <property type="protein sequence ID" value="CAA9271310.1"/>
    <property type="molecule type" value="Genomic_DNA"/>
</dbReference>
<feature type="compositionally biased region" description="Basic residues" evidence="1">
    <location>
        <begin position="186"/>
        <end position="195"/>
    </location>
</feature>
<feature type="compositionally biased region" description="Basic and acidic residues" evidence="1">
    <location>
        <begin position="26"/>
        <end position="37"/>
    </location>
</feature>
<name>A0A6J4J5Z7_9PROT</name>
<feature type="compositionally biased region" description="Basic residues" evidence="1">
    <location>
        <begin position="64"/>
        <end position="73"/>
    </location>
</feature>
<accession>A0A6J4J5Z7</accession>
<feature type="compositionally biased region" description="Low complexity" evidence="1">
    <location>
        <begin position="216"/>
        <end position="229"/>
    </location>
</feature>
<feature type="non-terminal residue" evidence="2">
    <location>
        <position position="1"/>
    </location>
</feature>